<accession>A0AA39LNL8</accession>
<dbReference type="SUPFAM" id="SSF52151">
    <property type="entry name" value="FabD/lysophospholipase-like"/>
    <property type="match status" value="1"/>
</dbReference>
<evidence type="ECO:0000256" key="6">
    <source>
        <dbReference type="ARBA" id="ARBA00023422"/>
    </source>
</evidence>
<name>A0AA39LNL8_9BILA</name>
<keyword evidence="11" id="KW-1185">Reference proteome</keyword>
<evidence type="ECO:0000259" key="9">
    <source>
        <dbReference type="PROSITE" id="PS51635"/>
    </source>
</evidence>
<evidence type="ECO:0000313" key="10">
    <source>
        <dbReference type="EMBL" id="KAK0403952.1"/>
    </source>
</evidence>
<dbReference type="GO" id="GO:0016042">
    <property type="term" value="P:lipid catabolic process"/>
    <property type="evidence" value="ECO:0007669"/>
    <property type="project" value="UniProtKB-UniRule"/>
</dbReference>
<dbReference type="PROSITE" id="PS50297">
    <property type="entry name" value="ANK_REP_REGION"/>
    <property type="match status" value="3"/>
</dbReference>
<dbReference type="EMBL" id="JAUCMV010000004">
    <property type="protein sequence ID" value="KAK0403952.1"/>
    <property type="molecule type" value="Genomic_DNA"/>
</dbReference>
<dbReference type="InterPro" id="IPR002641">
    <property type="entry name" value="PNPLA_dom"/>
</dbReference>
<dbReference type="Gene3D" id="1.25.40.20">
    <property type="entry name" value="Ankyrin repeat-containing domain"/>
    <property type="match status" value="2"/>
</dbReference>
<sequence length="785" mass="85974">MSFLRSLAGAALKQSGVSPDIVDGGLAFLNSLGSDSASPIDSGAGVKIFTEAQLRALQKFDSKAPFSCFKEGNQIHVIFEMTGALAATYSNYQTAGRFCDHLNRVVQLFDSNELKTSIEKFILLWRDHEAWDAIHFAASLGMLTSLQRILSNDSSRVQLITTDNGQTPLHLAAFSDHNGCAQLLLFKGADMCRCDVEQRNSFHLASSSNSKDVMRLFLKHGQSSTALKQVNTSGETPFDVALRCCDSEVVAFLLRALPAEVAVTLLPMQKRKWDQETQKIASLISKSPNFKLTDAEGNTMFHYKCEKPIVSTMGNIPEIAVGVNMISDSGRAPIHLAVERSDLSTTVALYSIGANPNVPDFAGESALHYAVRANAADIVKFLLCIGADAHLRNNNNESPSDLCKKLIRPNILQLFEPFSNAAYRSPADNTKPQVLDEIQLKFALEAAKEKSSAGIHLLSLDGGGVRGLVIIQILRHIETRCPNFMKRIGWIAGTSTGGILALALSQKQSKTLQDCQRLYFLLKDQIFGGKKPYSAENLELLLQREYGDRTTMADLNPDVRVMVTAAKADRNPPTLVLYRNYMLCSKKEVNAEEESIDPSKIAVWKAARCSSAAPMYFSSVDGCMMDGGLIANNPTCDLITDVERCSLVRKAEGGNPFKITSIISVGTGQMPSLPISEMDVSIPSGIFEGIASLYKNVQAVNNLKNILVEQVSAADGQCVKRARAMAHALNAPFFRFSPSFTSAVELDETDDSVIVDMLWKTEMYMRTPWCHQWVDRLVTHVGTGC</sequence>
<feature type="short sequence motif" description="GXGXXG" evidence="8">
    <location>
        <begin position="462"/>
        <end position="467"/>
    </location>
</feature>
<feature type="active site" description="Proton acceptor" evidence="8">
    <location>
        <position position="626"/>
    </location>
</feature>
<feature type="repeat" description="ANK" evidence="7">
    <location>
        <begin position="362"/>
        <end position="394"/>
    </location>
</feature>
<evidence type="ECO:0000256" key="7">
    <source>
        <dbReference type="PROSITE-ProRule" id="PRU00023"/>
    </source>
</evidence>
<dbReference type="InterPro" id="IPR047148">
    <property type="entry name" value="PLPL9"/>
</dbReference>
<keyword evidence="2" id="KW-0677">Repeat</keyword>
<dbReference type="GO" id="GO:0052816">
    <property type="term" value="F:long-chain fatty acyl-CoA hydrolase activity"/>
    <property type="evidence" value="ECO:0007669"/>
    <property type="project" value="TreeGrafter"/>
</dbReference>
<dbReference type="PROSITE" id="PS51635">
    <property type="entry name" value="PNPLA"/>
    <property type="match status" value="1"/>
</dbReference>
<comment type="catalytic activity">
    <reaction evidence="6">
        <text>a 1,2-diacyl-sn-glycero-3-phosphocholine + H2O = a 1-acyl-sn-glycero-3-phosphocholine + a fatty acid + H(+)</text>
        <dbReference type="Rhea" id="RHEA:15801"/>
        <dbReference type="ChEBI" id="CHEBI:15377"/>
        <dbReference type="ChEBI" id="CHEBI:15378"/>
        <dbReference type="ChEBI" id="CHEBI:28868"/>
        <dbReference type="ChEBI" id="CHEBI:57643"/>
        <dbReference type="ChEBI" id="CHEBI:58168"/>
        <dbReference type="EC" id="3.1.1.4"/>
    </reaction>
    <physiologicalReaction direction="left-to-right" evidence="6">
        <dbReference type="Rhea" id="RHEA:15802"/>
    </physiologicalReaction>
</comment>
<dbReference type="SMART" id="SM00248">
    <property type="entry name" value="ANK"/>
    <property type="match status" value="5"/>
</dbReference>
<dbReference type="Gene3D" id="3.40.1090.10">
    <property type="entry name" value="Cytosolic phospholipase A2 catalytic domain"/>
    <property type="match status" value="1"/>
</dbReference>
<protein>
    <recommendedName>
        <fullName evidence="1">phospholipase A2</fullName>
        <ecNumber evidence="1">3.1.1.4</ecNumber>
    </recommendedName>
</protein>
<dbReference type="PANTHER" id="PTHR24139:SF34">
    <property type="entry name" value="85_88 KDA CALCIUM-INDEPENDENT PHOSPHOLIPASE A2"/>
    <property type="match status" value="1"/>
</dbReference>
<feature type="short sequence motif" description="DGA/G" evidence="8">
    <location>
        <begin position="626"/>
        <end position="628"/>
    </location>
</feature>
<evidence type="ECO:0000256" key="5">
    <source>
        <dbReference type="ARBA" id="ARBA00023098"/>
    </source>
</evidence>
<reference evidence="10" key="1">
    <citation type="submission" date="2023-06" db="EMBL/GenBank/DDBJ databases">
        <title>Genomic analysis of the entomopathogenic nematode Steinernema hermaphroditum.</title>
        <authorList>
            <person name="Schwarz E.M."/>
            <person name="Heppert J.K."/>
            <person name="Baniya A."/>
            <person name="Schwartz H.T."/>
            <person name="Tan C.-H."/>
            <person name="Antoshechkin I."/>
            <person name="Sternberg P.W."/>
            <person name="Goodrich-Blair H."/>
            <person name="Dillman A.R."/>
        </authorList>
    </citation>
    <scope>NUCLEOTIDE SEQUENCE</scope>
    <source>
        <strain evidence="10">PS9179</strain>
        <tissue evidence="10">Whole animal</tissue>
    </source>
</reference>
<comment type="caution">
    <text evidence="10">The sequence shown here is derived from an EMBL/GenBank/DDBJ whole genome shotgun (WGS) entry which is preliminary data.</text>
</comment>
<evidence type="ECO:0000256" key="4">
    <source>
        <dbReference type="ARBA" id="ARBA00023043"/>
    </source>
</evidence>
<dbReference type="Pfam" id="PF01734">
    <property type="entry name" value="Patatin"/>
    <property type="match status" value="1"/>
</dbReference>
<keyword evidence="4 7" id="KW-0040">ANK repeat</keyword>
<dbReference type="PROSITE" id="PS50088">
    <property type="entry name" value="ANK_REPEAT"/>
    <property type="match status" value="3"/>
</dbReference>
<dbReference type="InterPro" id="IPR016035">
    <property type="entry name" value="Acyl_Trfase/lysoPLipase"/>
</dbReference>
<dbReference type="InterPro" id="IPR002110">
    <property type="entry name" value="Ankyrin_rpt"/>
</dbReference>
<evidence type="ECO:0000256" key="3">
    <source>
        <dbReference type="ARBA" id="ARBA00022801"/>
    </source>
</evidence>
<evidence type="ECO:0000256" key="8">
    <source>
        <dbReference type="PROSITE-ProRule" id="PRU01161"/>
    </source>
</evidence>
<keyword evidence="5 8" id="KW-0443">Lipid metabolism</keyword>
<dbReference type="EC" id="3.1.1.4" evidence="1"/>
<feature type="repeat" description="ANK" evidence="7">
    <location>
        <begin position="164"/>
        <end position="196"/>
    </location>
</feature>
<keyword evidence="8" id="KW-0442">Lipid degradation</keyword>
<dbReference type="Pfam" id="PF12796">
    <property type="entry name" value="Ank_2"/>
    <property type="match status" value="2"/>
</dbReference>
<evidence type="ECO:0000256" key="1">
    <source>
        <dbReference type="ARBA" id="ARBA00013278"/>
    </source>
</evidence>
<feature type="domain" description="PNPLA" evidence="9">
    <location>
        <begin position="458"/>
        <end position="639"/>
    </location>
</feature>
<feature type="repeat" description="ANK" evidence="7">
    <location>
        <begin position="329"/>
        <end position="361"/>
    </location>
</feature>
<evidence type="ECO:0000313" key="11">
    <source>
        <dbReference type="Proteomes" id="UP001175271"/>
    </source>
</evidence>
<feature type="short sequence motif" description="GXSXG" evidence="8">
    <location>
        <begin position="493"/>
        <end position="497"/>
    </location>
</feature>
<dbReference type="AlphaFoldDB" id="A0AA39LNL8"/>
<keyword evidence="3 8" id="KW-0378">Hydrolase</keyword>
<feature type="active site" description="Nucleophile" evidence="8">
    <location>
        <position position="495"/>
    </location>
</feature>
<dbReference type="GO" id="GO:0047499">
    <property type="term" value="F:calcium-independent phospholipase A2 activity"/>
    <property type="evidence" value="ECO:0007669"/>
    <property type="project" value="InterPro"/>
</dbReference>
<dbReference type="SUPFAM" id="SSF48403">
    <property type="entry name" value="Ankyrin repeat"/>
    <property type="match status" value="1"/>
</dbReference>
<gene>
    <name evidence="10" type="ORF">QR680_017211</name>
</gene>
<dbReference type="GO" id="GO:0005739">
    <property type="term" value="C:mitochondrion"/>
    <property type="evidence" value="ECO:0007669"/>
    <property type="project" value="TreeGrafter"/>
</dbReference>
<dbReference type="Proteomes" id="UP001175271">
    <property type="component" value="Unassembled WGS sequence"/>
</dbReference>
<organism evidence="10 11">
    <name type="scientific">Steinernema hermaphroditum</name>
    <dbReference type="NCBI Taxonomy" id="289476"/>
    <lineage>
        <taxon>Eukaryota</taxon>
        <taxon>Metazoa</taxon>
        <taxon>Ecdysozoa</taxon>
        <taxon>Nematoda</taxon>
        <taxon>Chromadorea</taxon>
        <taxon>Rhabditida</taxon>
        <taxon>Tylenchina</taxon>
        <taxon>Panagrolaimomorpha</taxon>
        <taxon>Strongyloidoidea</taxon>
        <taxon>Steinernematidae</taxon>
        <taxon>Steinernema</taxon>
    </lineage>
</organism>
<dbReference type="GO" id="GO:2000304">
    <property type="term" value="P:positive regulation of ceramide biosynthetic process"/>
    <property type="evidence" value="ECO:0007669"/>
    <property type="project" value="TreeGrafter"/>
</dbReference>
<dbReference type="InterPro" id="IPR036770">
    <property type="entry name" value="Ankyrin_rpt-contain_sf"/>
</dbReference>
<evidence type="ECO:0000256" key="2">
    <source>
        <dbReference type="ARBA" id="ARBA00022737"/>
    </source>
</evidence>
<dbReference type="PANTHER" id="PTHR24139">
    <property type="entry name" value="CALCIUM-INDEPENDENT PHOSPHOLIPASE A2"/>
    <property type="match status" value="1"/>
</dbReference>
<proteinExistence type="predicted"/>